<dbReference type="Proteomes" id="UP000541444">
    <property type="component" value="Unassembled WGS sequence"/>
</dbReference>
<proteinExistence type="predicted"/>
<dbReference type="EMBL" id="JACGCM010001281">
    <property type="protein sequence ID" value="KAF6157209.1"/>
    <property type="molecule type" value="Genomic_DNA"/>
</dbReference>
<protein>
    <submittedName>
        <fullName evidence="1">Uncharacterized protein</fullName>
    </submittedName>
</protein>
<comment type="caution">
    <text evidence="1">The sequence shown here is derived from an EMBL/GenBank/DDBJ whole genome shotgun (WGS) entry which is preliminary data.</text>
</comment>
<dbReference type="AlphaFoldDB" id="A0A7J7MQK1"/>
<name>A0A7J7MQK1_9MAGN</name>
<reference evidence="1 2" key="1">
    <citation type="journal article" date="2020" name="IScience">
        <title>Genome Sequencing of the Endangered Kingdonia uniflora (Circaeasteraceae, Ranunculales) Reveals Potential Mechanisms of Evolutionary Specialization.</title>
        <authorList>
            <person name="Sun Y."/>
            <person name="Deng T."/>
            <person name="Zhang A."/>
            <person name="Moore M.J."/>
            <person name="Landis J.B."/>
            <person name="Lin N."/>
            <person name="Zhang H."/>
            <person name="Zhang X."/>
            <person name="Huang J."/>
            <person name="Zhang X."/>
            <person name="Sun H."/>
            <person name="Wang H."/>
        </authorList>
    </citation>
    <scope>NUCLEOTIDE SEQUENCE [LARGE SCALE GENOMIC DNA]</scope>
    <source>
        <strain evidence="1">TB1705</strain>
        <tissue evidence="1">Leaf</tissue>
    </source>
</reference>
<gene>
    <name evidence="1" type="ORF">GIB67_041670</name>
</gene>
<organism evidence="1 2">
    <name type="scientific">Kingdonia uniflora</name>
    <dbReference type="NCBI Taxonomy" id="39325"/>
    <lineage>
        <taxon>Eukaryota</taxon>
        <taxon>Viridiplantae</taxon>
        <taxon>Streptophyta</taxon>
        <taxon>Embryophyta</taxon>
        <taxon>Tracheophyta</taxon>
        <taxon>Spermatophyta</taxon>
        <taxon>Magnoliopsida</taxon>
        <taxon>Ranunculales</taxon>
        <taxon>Circaeasteraceae</taxon>
        <taxon>Kingdonia</taxon>
    </lineage>
</organism>
<evidence type="ECO:0000313" key="1">
    <source>
        <dbReference type="EMBL" id="KAF6157209.1"/>
    </source>
</evidence>
<accession>A0A7J7MQK1</accession>
<evidence type="ECO:0000313" key="2">
    <source>
        <dbReference type="Proteomes" id="UP000541444"/>
    </source>
</evidence>
<sequence length="263" mass="29903">MAPRLQVGTKWPRFTSTVILDGQRVGDNPVHWSTEKGFKDCPIVKEQIVNIKSVSEVSAGYASVFAKFKVKGWTNILAPTGKHINTPRCVWPVTSYPWLAYSPESKFTEAEILILPEMNEMVFDITTQHNLYTRSGTVTHKMLDDESRLVHNIVITNIIPKSQKNELSERMKAFFYAFKNNVENDLPNIIIEEMIDVSTKMVTQSSVPFAHLVMDILLNVGYTVFPNEPKDTKVKILDASNYHKSASIFLLHYHLSPFLQVST</sequence>
<keyword evidence="2" id="KW-1185">Reference proteome</keyword>